<sequence>MDPRTNELQGSRHSERSSSSPLAWPCHTKCYSSHIEEYNENITLGSQQFKVRRFPRIDYNGKERSICPSIQYERTDDSRAYEIPMTHCTFLSITKRYSLHVIFK</sequence>
<feature type="compositionally biased region" description="Basic and acidic residues" evidence="1">
    <location>
        <begin position="1"/>
        <end position="16"/>
    </location>
</feature>
<protein>
    <submittedName>
        <fullName evidence="2">Uncharacterized protein</fullName>
    </submittedName>
</protein>
<comment type="caution">
    <text evidence="2">The sequence shown here is derived from an EMBL/GenBank/DDBJ whole genome shotgun (WGS) entry which is preliminary data.</text>
</comment>
<evidence type="ECO:0000256" key="1">
    <source>
        <dbReference type="SAM" id="MobiDB-lite"/>
    </source>
</evidence>
<dbReference type="EMBL" id="VEVO01000024">
    <property type="protein sequence ID" value="KAF0022717.1"/>
    <property type="molecule type" value="Genomic_DNA"/>
</dbReference>
<feature type="region of interest" description="Disordered" evidence="1">
    <location>
        <begin position="1"/>
        <end position="22"/>
    </location>
</feature>
<evidence type="ECO:0000313" key="3">
    <source>
        <dbReference type="Proteomes" id="UP000438429"/>
    </source>
</evidence>
<organism evidence="2 3">
    <name type="scientific">Scophthalmus maximus</name>
    <name type="common">Turbot</name>
    <name type="synonym">Psetta maxima</name>
    <dbReference type="NCBI Taxonomy" id="52904"/>
    <lineage>
        <taxon>Eukaryota</taxon>
        <taxon>Metazoa</taxon>
        <taxon>Chordata</taxon>
        <taxon>Craniata</taxon>
        <taxon>Vertebrata</taxon>
        <taxon>Euteleostomi</taxon>
        <taxon>Actinopterygii</taxon>
        <taxon>Neopterygii</taxon>
        <taxon>Teleostei</taxon>
        <taxon>Neoteleostei</taxon>
        <taxon>Acanthomorphata</taxon>
        <taxon>Carangaria</taxon>
        <taxon>Pleuronectiformes</taxon>
        <taxon>Pleuronectoidei</taxon>
        <taxon>Scophthalmidae</taxon>
        <taxon>Scophthalmus</taxon>
    </lineage>
</organism>
<dbReference type="Proteomes" id="UP000438429">
    <property type="component" value="Unassembled WGS sequence"/>
</dbReference>
<accession>A0A6A4RQY5</accession>
<dbReference type="AlphaFoldDB" id="A0A6A4RQY5"/>
<name>A0A6A4RQY5_SCOMX</name>
<reference evidence="2 3" key="1">
    <citation type="submission" date="2019-06" db="EMBL/GenBank/DDBJ databases">
        <title>Draft genomes of female and male turbot (Scophthalmus maximus).</title>
        <authorList>
            <person name="Xu H."/>
            <person name="Xu X.-W."/>
            <person name="Shao C."/>
            <person name="Chen S."/>
        </authorList>
    </citation>
    <scope>NUCLEOTIDE SEQUENCE [LARGE SCALE GENOMIC DNA]</scope>
    <source>
        <strain evidence="2">Ysfricsl-2016a</strain>
        <tissue evidence="2">Blood</tissue>
    </source>
</reference>
<evidence type="ECO:0000313" key="2">
    <source>
        <dbReference type="EMBL" id="KAF0022717.1"/>
    </source>
</evidence>
<gene>
    <name evidence="2" type="ORF">F2P81_025109</name>
</gene>
<proteinExistence type="predicted"/>